<evidence type="ECO:0000313" key="8">
    <source>
        <dbReference type="EMBL" id="SDK93820.1"/>
    </source>
</evidence>
<keyword evidence="3" id="KW-0472">Membrane</keyword>
<evidence type="ECO:0000256" key="1">
    <source>
        <dbReference type="ARBA" id="ARBA00022475"/>
    </source>
</evidence>
<proteinExistence type="predicted"/>
<dbReference type="RefSeq" id="WP_062526468.1">
    <property type="nucleotide sequence ID" value="NZ_CP048429.1"/>
</dbReference>
<gene>
    <name evidence="7" type="ORF">AML91_23950</name>
    <name evidence="8" type="ORF">SAMN05216191_101158</name>
</gene>
<feature type="chain" id="PRO_5039690722" evidence="6">
    <location>
        <begin position="27"/>
        <end position="513"/>
    </location>
</feature>
<evidence type="ECO:0000256" key="4">
    <source>
        <dbReference type="ARBA" id="ARBA00023139"/>
    </source>
</evidence>
<evidence type="ECO:0000256" key="6">
    <source>
        <dbReference type="SAM" id="SignalP"/>
    </source>
</evidence>
<dbReference type="InterPro" id="IPR050490">
    <property type="entry name" value="Bact_solute-bd_prot1"/>
</dbReference>
<dbReference type="SUPFAM" id="SSF53850">
    <property type="entry name" value="Periplasmic binding protein-like II"/>
    <property type="match status" value="1"/>
</dbReference>
<dbReference type="Proteomes" id="UP000182783">
    <property type="component" value="Unassembled WGS sequence"/>
</dbReference>
<reference evidence="7 9" key="1">
    <citation type="submission" date="2015-08" db="EMBL/GenBank/DDBJ databases">
        <title>Genome of Paenibacillus jilunlii.</title>
        <authorList>
            <person name="Sant'Anna F.H."/>
            <person name="Ambrosini A."/>
            <person name="Souza R."/>
            <person name="Bach E."/>
            <person name="Fernandes G."/>
            <person name="Balsanelli E."/>
            <person name="Baura V.A."/>
            <person name="Pedrosa F.O."/>
            <person name="Souza E.M."/>
            <person name="Passaglia L."/>
        </authorList>
    </citation>
    <scope>NUCLEOTIDE SEQUENCE [LARGE SCALE GENOMIC DNA]</scope>
    <source>
        <strain evidence="7 9">DSM 23019</strain>
    </source>
</reference>
<dbReference type="Gene3D" id="3.40.190.10">
    <property type="entry name" value="Periplasmic binding protein-like II"/>
    <property type="match status" value="2"/>
</dbReference>
<protein>
    <submittedName>
        <fullName evidence="8">Carbohydrate ABC transporter substrate-binding protein, CUT1 family</fullName>
    </submittedName>
    <submittedName>
        <fullName evidence="7">Sugar ABC transporter substrate-binding protein</fullName>
    </submittedName>
</protein>
<keyword evidence="2 6" id="KW-0732">Signal</keyword>
<dbReference type="OrthoDB" id="9787283at2"/>
<dbReference type="PANTHER" id="PTHR43649">
    <property type="entry name" value="ARABINOSE-BINDING PROTEIN-RELATED"/>
    <property type="match status" value="1"/>
</dbReference>
<keyword evidence="1" id="KW-1003">Cell membrane</keyword>
<dbReference type="PROSITE" id="PS51257">
    <property type="entry name" value="PROKAR_LIPOPROTEIN"/>
    <property type="match status" value="1"/>
</dbReference>
<evidence type="ECO:0000313" key="7">
    <source>
        <dbReference type="EMBL" id="KWX71289.1"/>
    </source>
</evidence>
<dbReference type="AlphaFoldDB" id="A0A1G9FZM0"/>
<keyword evidence="4" id="KW-0564">Palmitate</keyword>
<dbReference type="CDD" id="cd13580">
    <property type="entry name" value="PBP2_AlgQ_like_1"/>
    <property type="match status" value="1"/>
</dbReference>
<evidence type="ECO:0000256" key="3">
    <source>
        <dbReference type="ARBA" id="ARBA00023136"/>
    </source>
</evidence>
<sequence length="513" mass="55934">MNRNYKKLAALMLCSGLLLTACGGNANNNSKAGSENAAASAGANGGTQAKTKISWLNVLHTASPPTDTVLNKIEEFTNADIEFSWIPDASKEERINTSLASDSLADIVTLTILDNSSVRNALKSGMFWEVSPYLDEFPNLAAISRDTRTSASIEGKLYGVPFQKSKARNGVIIRKDWLDKLGLAVPKTTAELKEVAKAFTEQDPDGNGKKDTTGFMDRSDLVFGAFKTLGSYFGTPNNWGVDDAGVMTPEFATEGYIQTMDYMKALYDGGYINQDFAVTAKNDQQQNFAQGKAGIYVGALFDSKNLLNLAKGVQDGMELVMVNDITSTGKPEDRAIWSSSNGIGGLLSFPKSEVKDEAELKRLLKFVNDLMSDEVYALMTYGIEGVHYTADANLAVTIKDTDLWQQEVQPFAASRPNETGYKIHDADPLKVEAERLIQENAEYGVLNPAFSLESETNTAQGSELQKIITDATYKYILGKIGLDEFKGEIDKWKKSGGSKIISEYEAAYKAVNP</sequence>
<keyword evidence="5" id="KW-0449">Lipoprotein</keyword>
<keyword evidence="9" id="KW-1185">Reference proteome</keyword>
<evidence type="ECO:0000256" key="5">
    <source>
        <dbReference type="ARBA" id="ARBA00023288"/>
    </source>
</evidence>
<name>A0A1G9FZM0_9BACL</name>
<evidence type="ECO:0000256" key="2">
    <source>
        <dbReference type="ARBA" id="ARBA00022729"/>
    </source>
</evidence>
<dbReference type="InterPro" id="IPR006059">
    <property type="entry name" value="SBP"/>
</dbReference>
<dbReference type="EMBL" id="FNGM01000001">
    <property type="protein sequence ID" value="SDK93820.1"/>
    <property type="molecule type" value="Genomic_DNA"/>
</dbReference>
<dbReference type="Pfam" id="PF13416">
    <property type="entry name" value="SBP_bac_8"/>
    <property type="match status" value="1"/>
</dbReference>
<accession>A0A1G9FZM0</accession>
<organism evidence="8 10">
    <name type="scientific">Paenibacillus jilunlii</name>
    <dbReference type="NCBI Taxonomy" id="682956"/>
    <lineage>
        <taxon>Bacteria</taxon>
        <taxon>Bacillati</taxon>
        <taxon>Bacillota</taxon>
        <taxon>Bacilli</taxon>
        <taxon>Bacillales</taxon>
        <taxon>Paenibacillaceae</taxon>
        <taxon>Paenibacillus</taxon>
    </lineage>
</organism>
<dbReference type="Proteomes" id="UP000070252">
    <property type="component" value="Unassembled WGS sequence"/>
</dbReference>
<feature type="signal peptide" evidence="6">
    <location>
        <begin position="1"/>
        <end position="26"/>
    </location>
</feature>
<dbReference type="EMBL" id="LIPY01000122">
    <property type="protein sequence ID" value="KWX71289.1"/>
    <property type="molecule type" value="Genomic_DNA"/>
</dbReference>
<dbReference type="PANTHER" id="PTHR43649:SF33">
    <property type="entry name" value="POLYGALACTURONAN_RHAMNOGALACTURONAN-BINDING PROTEIN YTCQ"/>
    <property type="match status" value="1"/>
</dbReference>
<evidence type="ECO:0000313" key="10">
    <source>
        <dbReference type="Proteomes" id="UP000182783"/>
    </source>
</evidence>
<reference evidence="8 10" key="2">
    <citation type="submission" date="2016-10" db="EMBL/GenBank/DDBJ databases">
        <authorList>
            <person name="de Groot N.N."/>
        </authorList>
    </citation>
    <scope>NUCLEOTIDE SEQUENCE [LARGE SCALE GENOMIC DNA]</scope>
    <source>
        <strain evidence="8 10">CGMCC 1.10239</strain>
    </source>
</reference>
<evidence type="ECO:0000313" key="9">
    <source>
        <dbReference type="Proteomes" id="UP000070252"/>
    </source>
</evidence>